<comment type="caution">
    <text evidence="6">The sequence shown here is derived from an EMBL/GenBank/DDBJ whole genome shotgun (WGS) entry which is preliminary data.</text>
</comment>
<keyword evidence="3" id="KW-0378">Hydrolase</keyword>
<dbReference type="AlphaFoldDB" id="A0A3D8RSI1"/>
<dbReference type="PANTHER" id="PTHR42978">
    <property type="entry name" value="QUORUM-QUENCHING LACTONASE YTNP-RELATED-RELATED"/>
    <property type="match status" value="1"/>
</dbReference>
<feature type="domain" description="Metallo-beta-lactamase" evidence="5">
    <location>
        <begin position="48"/>
        <end position="276"/>
    </location>
</feature>
<dbReference type="EMBL" id="PDLM01000005">
    <property type="protein sequence ID" value="RDW76910.1"/>
    <property type="molecule type" value="Genomic_DNA"/>
</dbReference>
<name>A0A3D8RSI1_9HELO</name>
<dbReference type="Gene3D" id="3.60.15.10">
    <property type="entry name" value="Ribonuclease Z/Hydroxyacylglutathione hydrolase-like"/>
    <property type="match status" value="1"/>
</dbReference>
<dbReference type="InterPro" id="IPR001279">
    <property type="entry name" value="Metallo-B-lactamas"/>
</dbReference>
<evidence type="ECO:0000259" key="5">
    <source>
        <dbReference type="SMART" id="SM00849"/>
    </source>
</evidence>
<evidence type="ECO:0000256" key="1">
    <source>
        <dbReference type="ARBA" id="ARBA00007749"/>
    </source>
</evidence>
<dbReference type="GO" id="GO:0046872">
    <property type="term" value="F:metal ion binding"/>
    <property type="evidence" value="ECO:0007669"/>
    <property type="project" value="UniProtKB-KW"/>
</dbReference>
<dbReference type="GO" id="GO:0016787">
    <property type="term" value="F:hydrolase activity"/>
    <property type="evidence" value="ECO:0007669"/>
    <property type="project" value="UniProtKB-KW"/>
</dbReference>
<dbReference type="PANTHER" id="PTHR42978:SF5">
    <property type="entry name" value="METALLO-BETA-LACTAMASE DOMAIN-CONTAINING PROTEIN"/>
    <property type="match status" value="1"/>
</dbReference>
<keyword evidence="4" id="KW-0862">Zinc</keyword>
<accession>A0A3D8RSI1</accession>
<dbReference type="SMART" id="SM00849">
    <property type="entry name" value="Lactamase_B"/>
    <property type="match status" value="1"/>
</dbReference>
<protein>
    <recommendedName>
        <fullName evidence="5">Metallo-beta-lactamase domain-containing protein</fullName>
    </recommendedName>
</protein>
<dbReference type="InterPro" id="IPR036866">
    <property type="entry name" value="RibonucZ/Hydroxyglut_hydro"/>
</dbReference>
<sequence length="357" mass="39746">MAAKPTFSVPSGETAQVSIIETGMRMDDVTFGFLLAPPVDGFEAFSIPGWSFLIQSSKGQKVLFDLCFTPDKEIYPPGTWDLIKATGSVVHGNKHVADILKDNNFDPAEINSVIWSHHHWDHIGDVTTFPKTTEVVVGPGFKKNFLPGYPTDPSSYIEERHFEGRILREVEFSTSSLKIGKFRALDFFGDGSFYLLDAPGHDWGHLSGLVRTTSNPDTFIFLGGDVVHHGGELRPTKYLPIPDEVQFPLPDRVRARGVSACPKGSQFRELNIKRGRKPDEPFFDPVLVVDMNDAVESVDKAQEADAQSNIFFVFAHDASIQGVVEFFPQSANAWKEKGWKDKHMWKFLGDVTLATTA</sequence>
<dbReference type="InterPro" id="IPR051013">
    <property type="entry name" value="MBL_superfamily_lactonases"/>
</dbReference>
<reference evidence="6 7" key="1">
    <citation type="journal article" date="2018" name="IMA Fungus">
        <title>IMA Genome-F 9: Draft genome sequence of Annulohypoxylon stygium, Aspergillus mulundensis, Berkeleyomyces basicola (syn. Thielaviopsis basicola), Ceratocystis smalleyi, two Cercospora beticola strains, Coleophoma cylindrospora, Fusarium fracticaudum, Phialophora cf. hyalina, and Morchella septimelata.</title>
        <authorList>
            <person name="Wingfield B.D."/>
            <person name="Bills G.F."/>
            <person name="Dong Y."/>
            <person name="Huang W."/>
            <person name="Nel W.J."/>
            <person name="Swalarsk-Parry B.S."/>
            <person name="Vaghefi N."/>
            <person name="Wilken P.M."/>
            <person name="An Z."/>
            <person name="de Beer Z.W."/>
            <person name="De Vos L."/>
            <person name="Chen L."/>
            <person name="Duong T.A."/>
            <person name="Gao Y."/>
            <person name="Hammerbacher A."/>
            <person name="Kikkert J.R."/>
            <person name="Li Y."/>
            <person name="Li H."/>
            <person name="Li K."/>
            <person name="Li Q."/>
            <person name="Liu X."/>
            <person name="Ma X."/>
            <person name="Naidoo K."/>
            <person name="Pethybridge S.J."/>
            <person name="Sun J."/>
            <person name="Steenkamp E.T."/>
            <person name="van der Nest M.A."/>
            <person name="van Wyk S."/>
            <person name="Wingfield M.J."/>
            <person name="Xiong C."/>
            <person name="Yue Q."/>
            <person name="Zhang X."/>
        </authorList>
    </citation>
    <scope>NUCLEOTIDE SEQUENCE [LARGE SCALE GENOMIC DNA]</scope>
    <source>
        <strain evidence="6 7">BP6252</strain>
    </source>
</reference>
<dbReference type="STRING" id="1849047.A0A3D8RSI1"/>
<dbReference type="Proteomes" id="UP000256645">
    <property type="component" value="Unassembled WGS sequence"/>
</dbReference>
<evidence type="ECO:0000313" key="6">
    <source>
        <dbReference type="EMBL" id="RDW76910.1"/>
    </source>
</evidence>
<dbReference type="Pfam" id="PF00753">
    <property type="entry name" value="Lactamase_B"/>
    <property type="match status" value="1"/>
</dbReference>
<proteinExistence type="inferred from homology"/>
<dbReference type="CDD" id="cd07730">
    <property type="entry name" value="metallo-hydrolase-like_MBL-fold"/>
    <property type="match status" value="1"/>
</dbReference>
<gene>
    <name evidence="6" type="ORF">BP6252_04963</name>
</gene>
<keyword evidence="2" id="KW-0479">Metal-binding</keyword>
<comment type="similarity">
    <text evidence="1">Belongs to the metallo-beta-lactamase superfamily.</text>
</comment>
<keyword evidence="7" id="KW-1185">Reference proteome</keyword>
<evidence type="ECO:0000256" key="3">
    <source>
        <dbReference type="ARBA" id="ARBA00022801"/>
    </source>
</evidence>
<organism evidence="6 7">
    <name type="scientific">Coleophoma cylindrospora</name>
    <dbReference type="NCBI Taxonomy" id="1849047"/>
    <lineage>
        <taxon>Eukaryota</taxon>
        <taxon>Fungi</taxon>
        <taxon>Dikarya</taxon>
        <taxon>Ascomycota</taxon>
        <taxon>Pezizomycotina</taxon>
        <taxon>Leotiomycetes</taxon>
        <taxon>Helotiales</taxon>
        <taxon>Dermateaceae</taxon>
        <taxon>Coleophoma</taxon>
    </lineage>
</organism>
<evidence type="ECO:0000313" key="7">
    <source>
        <dbReference type="Proteomes" id="UP000256645"/>
    </source>
</evidence>
<dbReference type="OrthoDB" id="10250730at2759"/>
<dbReference type="SUPFAM" id="SSF56281">
    <property type="entry name" value="Metallo-hydrolase/oxidoreductase"/>
    <property type="match status" value="1"/>
</dbReference>
<evidence type="ECO:0000256" key="4">
    <source>
        <dbReference type="ARBA" id="ARBA00022833"/>
    </source>
</evidence>
<evidence type="ECO:0000256" key="2">
    <source>
        <dbReference type="ARBA" id="ARBA00022723"/>
    </source>
</evidence>